<protein>
    <recommendedName>
        <fullName evidence="2">DC1 domain-containing protein</fullName>
    </recommendedName>
</protein>
<gene>
    <name evidence="3" type="ORF">SHERM_26553</name>
</gene>
<dbReference type="InterPro" id="IPR004146">
    <property type="entry name" value="DC1"/>
</dbReference>
<keyword evidence="4" id="KW-1185">Reference proteome</keyword>
<dbReference type="OrthoDB" id="1884766at2759"/>
<dbReference type="InterPro" id="IPR046349">
    <property type="entry name" value="C1-like_sf"/>
</dbReference>
<dbReference type="PANTHER" id="PTHR32410">
    <property type="entry name" value="CYSTEINE/HISTIDINE-RICH C1 DOMAIN FAMILY PROTEIN"/>
    <property type="match status" value="1"/>
</dbReference>
<dbReference type="SUPFAM" id="SSF57889">
    <property type="entry name" value="Cysteine-rich domain"/>
    <property type="match status" value="3"/>
</dbReference>
<proteinExistence type="predicted"/>
<name>A0A9N7NI90_STRHE</name>
<evidence type="ECO:0000313" key="3">
    <source>
        <dbReference type="EMBL" id="CAA0831173.1"/>
    </source>
</evidence>
<sequence>MSSRSQRLSDFGISTETDHFDWDTEEGNNMDLDEANSETCSACLLPIFLTPFTRDPNNNRVVMHDECSGEDSFPQKLRGHALHPKGDLILYRQHPSIPLDARLSCRRCGSTCGTIFYKCPDDSSCNFTLDLKCACPVRVLHRSHRHRLTVKRRRGRSFICYACGCLHERPTSDEWVLCYECADCDFQIHGDCAVLPNAIVLQHHHHPLLLQYYSKGYVSPYPCNICDRSMFERYYERERESYECGYYACVACWFSTHINCAIKPFQHKPVQNDIPMLIFSGIADVALSQM</sequence>
<dbReference type="EMBL" id="CACSLK010027831">
    <property type="protein sequence ID" value="CAA0831173.1"/>
    <property type="molecule type" value="Genomic_DNA"/>
</dbReference>
<organism evidence="3 4">
    <name type="scientific">Striga hermonthica</name>
    <name type="common">Purple witchweed</name>
    <name type="synonym">Buchnera hermonthica</name>
    <dbReference type="NCBI Taxonomy" id="68872"/>
    <lineage>
        <taxon>Eukaryota</taxon>
        <taxon>Viridiplantae</taxon>
        <taxon>Streptophyta</taxon>
        <taxon>Embryophyta</taxon>
        <taxon>Tracheophyta</taxon>
        <taxon>Spermatophyta</taxon>
        <taxon>Magnoliopsida</taxon>
        <taxon>eudicotyledons</taxon>
        <taxon>Gunneridae</taxon>
        <taxon>Pentapetalae</taxon>
        <taxon>asterids</taxon>
        <taxon>lamiids</taxon>
        <taxon>Lamiales</taxon>
        <taxon>Orobanchaceae</taxon>
        <taxon>Buchnereae</taxon>
        <taxon>Striga</taxon>
    </lineage>
</organism>
<dbReference type="Pfam" id="PF03107">
    <property type="entry name" value="C1_2"/>
    <property type="match status" value="1"/>
</dbReference>
<evidence type="ECO:0000313" key="4">
    <source>
        <dbReference type="Proteomes" id="UP001153555"/>
    </source>
</evidence>
<dbReference type="AlphaFoldDB" id="A0A9N7NI90"/>
<dbReference type="InterPro" id="IPR053192">
    <property type="entry name" value="Vacuole_Formation_Reg"/>
</dbReference>
<keyword evidence="1" id="KW-0677">Repeat</keyword>
<dbReference type="PANTHER" id="PTHR32410:SF215">
    <property type="entry name" value="DC1 DOMAIN-CONTAINING PROTEIN"/>
    <property type="match status" value="1"/>
</dbReference>
<comment type="caution">
    <text evidence="3">The sequence shown here is derived from an EMBL/GenBank/DDBJ whole genome shotgun (WGS) entry which is preliminary data.</text>
</comment>
<evidence type="ECO:0000259" key="2">
    <source>
        <dbReference type="Pfam" id="PF03107"/>
    </source>
</evidence>
<reference evidence="3" key="1">
    <citation type="submission" date="2019-12" db="EMBL/GenBank/DDBJ databases">
        <authorList>
            <person name="Scholes J."/>
        </authorList>
    </citation>
    <scope>NUCLEOTIDE SEQUENCE</scope>
</reference>
<accession>A0A9N7NI90</accession>
<feature type="domain" description="DC1" evidence="2">
    <location>
        <begin position="143"/>
        <end position="193"/>
    </location>
</feature>
<evidence type="ECO:0000256" key="1">
    <source>
        <dbReference type="ARBA" id="ARBA00022737"/>
    </source>
</evidence>
<dbReference type="Proteomes" id="UP001153555">
    <property type="component" value="Unassembled WGS sequence"/>
</dbReference>